<dbReference type="EMBL" id="NHZQ01000060">
    <property type="protein sequence ID" value="PSK56594.1"/>
    <property type="molecule type" value="Genomic_DNA"/>
</dbReference>
<reference evidence="5 6" key="1">
    <citation type="submission" date="2017-05" db="EMBL/GenBank/DDBJ databases">
        <title>Draft genome sequence of Elsinoe australis.</title>
        <authorList>
            <person name="Cheng Q."/>
        </authorList>
    </citation>
    <scope>NUCLEOTIDE SEQUENCE [LARGE SCALE GENOMIC DNA]</scope>
    <source>
        <strain evidence="5 6">NL1</strain>
    </source>
</reference>
<evidence type="ECO:0000256" key="2">
    <source>
        <dbReference type="PROSITE-ProRule" id="PRU01379"/>
    </source>
</evidence>
<keyword evidence="3" id="KW-0732">Signal</keyword>
<evidence type="ECO:0000256" key="1">
    <source>
        <dbReference type="ARBA" id="ARBA00005988"/>
    </source>
</evidence>
<comment type="similarity">
    <text evidence="1 2">Belongs to the peptidase M14 family.</text>
</comment>
<feature type="signal peptide" evidence="3">
    <location>
        <begin position="1"/>
        <end position="23"/>
    </location>
</feature>
<dbReference type="Gene3D" id="3.40.630.10">
    <property type="entry name" value="Zn peptidases"/>
    <property type="match status" value="1"/>
</dbReference>
<feature type="domain" description="Peptidase M14" evidence="4">
    <location>
        <begin position="74"/>
        <end position="352"/>
    </location>
</feature>
<evidence type="ECO:0000259" key="4">
    <source>
        <dbReference type="PROSITE" id="PS52035"/>
    </source>
</evidence>
<gene>
    <name evidence="5" type="ORF">B9Z65_6218</name>
</gene>
<evidence type="ECO:0000313" key="6">
    <source>
        <dbReference type="Proteomes" id="UP000243723"/>
    </source>
</evidence>
<feature type="active site" description="Proton donor/acceptor" evidence="2">
    <location>
        <position position="323"/>
    </location>
</feature>
<proteinExistence type="inferred from homology"/>
<dbReference type="InterPro" id="IPR000834">
    <property type="entry name" value="Peptidase_M14"/>
</dbReference>
<name>A0A2P8A807_9PEZI</name>
<keyword evidence="6" id="KW-1185">Reference proteome</keyword>
<sequence>MRVSSTSACLVQVFLLGLPLVQGQATYGGNYLSVSRDSETVSRAFPEVEGIELLSPAFTNLDTLPEGWRNGTEGPTSDTELDYFYRTLADRNDWLTYQAADFRSEEGRAIPYLFLSDPDSQARNETKLKVYIQAAIHGNEPAADQSVATLLGKMDRNQTWTASLLERLDIKILPRYNTDGVSYFQRALACNLDGNRDHIKLARQQSRDIKQVFMDYNPHISIDMHEFTAPTIYGGAYQPGADALISGGINPNIHPDIRALLLDGFIPSIGSRLVANGLRWEPYVTGTANSTPGSAIELEEAVTEARTGRNAYGLTQTVSFLFELRGIRLADQHFQRRVATGLIKLEAALEYARDNFDTVLSTIDSARADFISSTEPIVVTDYFTRTNRTFTLVNRATGAIEQVPVTFFDSTPSVANLTRARPEAYLIPRTWADVVDKLRNFGLEVQELDYEYRGTVEALNITSSELEGALYEGAVLNAVTTESFEKEVALPSGSFVVSTRQKNAGLAFIALEPENIDSFVAFNIIPLEEGDEYPVFRIL</sequence>
<dbReference type="PROSITE" id="PS52035">
    <property type="entry name" value="PEPTIDASE_M14"/>
    <property type="match status" value="1"/>
</dbReference>
<dbReference type="GO" id="GO:0004181">
    <property type="term" value="F:metallocarboxypeptidase activity"/>
    <property type="evidence" value="ECO:0007669"/>
    <property type="project" value="InterPro"/>
</dbReference>
<dbReference type="OrthoDB" id="3626597at2759"/>
<comment type="caution">
    <text evidence="5">The sequence shown here is derived from an EMBL/GenBank/DDBJ whole genome shotgun (WGS) entry which is preliminary data.</text>
</comment>
<organism evidence="5 6">
    <name type="scientific">Elsinoe australis</name>
    <dbReference type="NCBI Taxonomy" id="40998"/>
    <lineage>
        <taxon>Eukaryota</taxon>
        <taxon>Fungi</taxon>
        <taxon>Dikarya</taxon>
        <taxon>Ascomycota</taxon>
        <taxon>Pezizomycotina</taxon>
        <taxon>Dothideomycetes</taxon>
        <taxon>Dothideomycetidae</taxon>
        <taxon>Myriangiales</taxon>
        <taxon>Elsinoaceae</taxon>
        <taxon>Elsinoe</taxon>
    </lineage>
</organism>
<dbReference type="GO" id="GO:0008270">
    <property type="term" value="F:zinc ion binding"/>
    <property type="evidence" value="ECO:0007669"/>
    <property type="project" value="InterPro"/>
</dbReference>
<dbReference type="GO" id="GO:0006508">
    <property type="term" value="P:proteolysis"/>
    <property type="evidence" value="ECO:0007669"/>
    <property type="project" value="InterPro"/>
</dbReference>
<dbReference type="Pfam" id="PF00246">
    <property type="entry name" value="Peptidase_M14"/>
    <property type="match status" value="1"/>
</dbReference>
<evidence type="ECO:0000313" key="5">
    <source>
        <dbReference type="EMBL" id="PSK56594.1"/>
    </source>
</evidence>
<dbReference type="AlphaFoldDB" id="A0A2P8A807"/>
<dbReference type="Proteomes" id="UP000243723">
    <property type="component" value="Unassembled WGS sequence"/>
</dbReference>
<dbReference type="SUPFAM" id="SSF53187">
    <property type="entry name" value="Zn-dependent exopeptidases"/>
    <property type="match status" value="1"/>
</dbReference>
<feature type="chain" id="PRO_5015161214" description="Peptidase M14 domain-containing protein" evidence="3">
    <location>
        <begin position="24"/>
        <end position="539"/>
    </location>
</feature>
<protein>
    <recommendedName>
        <fullName evidence="4">Peptidase M14 domain-containing protein</fullName>
    </recommendedName>
</protein>
<accession>A0A2P8A807</accession>
<evidence type="ECO:0000256" key="3">
    <source>
        <dbReference type="SAM" id="SignalP"/>
    </source>
</evidence>